<evidence type="ECO:0000256" key="16">
    <source>
        <dbReference type="RuleBase" id="RU003692"/>
    </source>
</evidence>
<evidence type="ECO:0000259" key="17">
    <source>
        <dbReference type="PROSITE" id="PS50968"/>
    </source>
</evidence>
<keyword evidence="14" id="KW-0547">Nucleotide-binding</keyword>
<evidence type="ECO:0000256" key="7">
    <source>
        <dbReference type="ARBA" id="ARBA00022827"/>
    </source>
</evidence>
<dbReference type="PRINTS" id="PR00368">
    <property type="entry name" value="FADPNR"/>
</dbReference>
<name>A0A1L9P2A1_9RHOB</name>
<dbReference type="EC" id="1.8.1.4" evidence="3 16"/>
<dbReference type="GO" id="GO:0050660">
    <property type="term" value="F:flavin adenine dinucleotide binding"/>
    <property type="evidence" value="ECO:0007669"/>
    <property type="project" value="InterPro"/>
</dbReference>
<dbReference type="FunFam" id="2.40.50.100:FF:000009">
    <property type="entry name" value="Acetyltransferase component of pyruvate dehydrogenase complex"/>
    <property type="match status" value="1"/>
</dbReference>
<evidence type="ECO:0000256" key="5">
    <source>
        <dbReference type="ARBA" id="ARBA00022630"/>
    </source>
</evidence>
<dbReference type="Gene3D" id="3.30.390.30">
    <property type="match status" value="1"/>
</dbReference>
<evidence type="ECO:0000256" key="10">
    <source>
        <dbReference type="ARBA" id="ARBA00023157"/>
    </source>
</evidence>
<evidence type="ECO:0000256" key="6">
    <source>
        <dbReference type="ARBA" id="ARBA00022823"/>
    </source>
</evidence>
<keyword evidence="10" id="KW-1015">Disulfide bond</keyword>
<keyword evidence="7 14" id="KW-0274">FAD</keyword>
<evidence type="ECO:0000256" key="12">
    <source>
        <dbReference type="ARBA" id="ARBA00049187"/>
    </source>
</evidence>
<keyword evidence="11 16" id="KW-0676">Redox-active center</keyword>
<dbReference type="InterPro" id="IPR036188">
    <property type="entry name" value="FAD/NAD-bd_sf"/>
</dbReference>
<comment type="miscellaneous">
    <text evidence="16">The active site is a redox-active disulfide bond.</text>
</comment>
<dbReference type="InterPro" id="IPR004099">
    <property type="entry name" value="Pyr_nucl-diS_OxRdtase_dimer"/>
</dbReference>
<dbReference type="InterPro" id="IPR003016">
    <property type="entry name" value="2-oxoA_DH_lipoyl-BS"/>
</dbReference>
<keyword evidence="19" id="KW-1185">Reference proteome</keyword>
<evidence type="ECO:0000313" key="18">
    <source>
        <dbReference type="EMBL" id="OJI95669.1"/>
    </source>
</evidence>
<dbReference type="PROSITE" id="PS50968">
    <property type="entry name" value="BIOTINYL_LIPOYL"/>
    <property type="match status" value="1"/>
</dbReference>
<evidence type="ECO:0000256" key="1">
    <source>
        <dbReference type="ARBA" id="ARBA00001938"/>
    </source>
</evidence>
<dbReference type="SUPFAM" id="SSF55424">
    <property type="entry name" value="FAD/NAD-linked reductases, dimerisation (C-terminal) domain"/>
    <property type="match status" value="1"/>
</dbReference>
<dbReference type="InterPro" id="IPR012999">
    <property type="entry name" value="Pyr_OxRdtase_I_AS"/>
</dbReference>
<keyword evidence="6" id="KW-0450">Lipoyl</keyword>
<dbReference type="OrthoDB" id="9776382at2"/>
<proteinExistence type="inferred from homology"/>
<evidence type="ECO:0000256" key="9">
    <source>
        <dbReference type="ARBA" id="ARBA00023027"/>
    </source>
</evidence>
<feature type="binding site" evidence="14">
    <location>
        <position position="417"/>
    </location>
    <ligand>
        <name>FAD</name>
        <dbReference type="ChEBI" id="CHEBI:57692"/>
    </ligand>
</feature>
<dbReference type="SUPFAM" id="SSF51230">
    <property type="entry name" value="Single hybrid motif"/>
    <property type="match status" value="1"/>
</dbReference>
<dbReference type="PROSITE" id="PS00189">
    <property type="entry name" value="LIPOYL"/>
    <property type="match status" value="1"/>
</dbReference>
<keyword evidence="8 16" id="KW-0560">Oxidoreductase</keyword>
<dbReference type="EMBL" id="MLCB01000007">
    <property type="protein sequence ID" value="OJI95669.1"/>
    <property type="molecule type" value="Genomic_DNA"/>
</dbReference>
<evidence type="ECO:0000256" key="3">
    <source>
        <dbReference type="ARBA" id="ARBA00012608"/>
    </source>
</evidence>
<keyword evidence="9 14" id="KW-0520">NAD</keyword>
<dbReference type="InterPro" id="IPR001100">
    <property type="entry name" value="Pyr_nuc-diS_OxRdtase"/>
</dbReference>
<keyword evidence="5 16" id="KW-0285">Flavoprotein</keyword>
<dbReference type="InterPro" id="IPR050151">
    <property type="entry name" value="Class-I_Pyr_Nuc-Dis_Oxidored"/>
</dbReference>
<dbReference type="PRINTS" id="PR00411">
    <property type="entry name" value="PNDRDTASEI"/>
</dbReference>
<comment type="cofactor">
    <cofactor evidence="1">
        <name>(R)-lipoate</name>
        <dbReference type="ChEBI" id="CHEBI:83088"/>
    </cofactor>
</comment>
<feature type="binding site" evidence="14">
    <location>
        <position position="308"/>
    </location>
    <ligand>
        <name>NAD(+)</name>
        <dbReference type="ChEBI" id="CHEBI:57540"/>
    </ligand>
</feature>
<dbReference type="Pfam" id="PF00364">
    <property type="entry name" value="Biotin_lipoyl"/>
    <property type="match status" value="1"/>
</dbReference>
<dbReference type="InterPro" id="IPR006258">
    <property type="entry name" value="Lipoamide_DH"/>
</dbReference>
<dbReference type="CDD" id="cd06849">
    <property type="entry name" value="lipoyl_domain"/>
    <property type="match status" value="1"/>
</dbReference>
<dbReference type="STRING" id="696762.PFRI_00740"/>
<evidence type="ECO:0000256" key="4">
    <source>
        <dbReference type="ARBA" id="ARBA00016961"/>
    </source>
</evidence>
<feature type="binding site" evidence="14">
    <location>
        <begin position="285"/>
        <end position="292"/>
    </location>
    <ligand>
        <name>NAD(+)</name>
        <dbReference type="ChEBI" id="CHEBI:57540"/>
    </ligand>
</feature>
<feature type="domain" description="Lipoyl-binding" evidence="17">
    <location>
        <begin position="1"/>
        <end position="74"/>
    </location>
</feature>
<evidence type="ECO:0000256" key="13">
    <source>
        <dbReference type="PIRSR" id="PIRSR000350-2"/>
    </source>
</evidence>
<dbReference type="InterPro" id="IPR000089">
    <property type="entry name" value="Biotin_lipoyl"/>
</dbReference>
<dbReference type="RefSeq" id="WP_072628789.1">
    <property type="nucleotide sequence ID" value="NZ_MLCB01000007.1"/>
</dbReference>
<dbReference type="PANTHER" id="PTHR22912:SF160">
    <property type="entry name" value="DIHYDROLIPOYL DEHYDROGENASE"/>
    <property type="match status" value="1"/>
</dbReference>
<protein>
    <recommendedName>
        <fullName evidence="4 16">Dihydrolipoyl dehydrogenase</fullName>
        <ecNumber evidence="3 16">1.8.1.4</ecNumber>
    </recommendedName>
</protein>
<feature type="binding site" evidence="14">
    <location>
        <position position="157"/>
    </location>
    <ligand>
        <name>FAD</name>
        <dbReference type="ChEBI" id="CHEBI:57692"/>
    </ligand>
</feature>
<evidence type="ECO:0000256" key="8">
    <source>
        <dbReference type="ARBA" id="ARBA00023002"/>
    </source>
</evidence>
<dbReference type="InterPro" id="IPR011053">
    <property type="entry name" value="Single_hybrid_motif"/>
</dbReference>
<dbReference type="GO" id="GO:0006103">
    <property type="term" value="P:2-oxoglutarate metabolic process"/>
    <property type="evidence" value="ECO:0007669"/>
    <property type="project" value="TreeGrafter"/>
</dbReference>
<dbReference type="GO" id="GO:0004148">
    <property type="term" value="F:dihydrolipoyl dehydrogenase (NADH) activity"/>
    <property type="evidence" value="ECO:0007669"/>
    <property type="project" value="UniProtKB-EC"/>
</dbReference>
<evidence type="ECO:0000256" key="15">
    <source>
        <dbReference type="PIRSR" id="PIRSR000350-4"/>
    </source>
</evidence>
<gene>
    <name evidence="18" type="primary">lpdA</name>
    <name evidence="18" type="ORF">PFRI_00740</name>
</gene>
<dbReference type="FunFam" id="3.30.390.30:FF:000001">
    <property type="entry name" value="Dihydrolipoyl dehydrogenase"/>
    <property type="match status" value="1"/>
</dbReference>
<sequence>MEIQVPDIGDFNDIPVVSVLVSVGDTVAAEDALIELESDKATMEVPAPVGGTVKEIKVAEGDKVSMGTVIMVFEGAGAEEAPKRAEEAPAPAPTQVVATGTARGAGDIHAEVVVLGSGPGGYTAAFRAADLGKKVVLIEKNPTLGGVCLNVGCIPSKALLHVAKVITEAEEMGAHGVTFAKPQIDLDELRSFKDSVVGQLTGGLTGLAKARKVKTVKGTGQFTGANMIEITEGGKTTTVSFDQCIIAAGSEPVNLPFLPHDDERVIDSTGALELKDIPKRMLVLGGGIIGLEMACVYDALGSNVTIVELMDQIIPGADKDIIKPLHTRIKGRYENILLKTKVTGMEALKKGLKVTFEDAKGEMTTDTFDKVLVAVGRTPNGGKVNAAAAGVAVDERGFIAVDSQQRTGVPHIFAIGDLVGQPMLAHKAVHEGKVAAEVCAGHKRHFDAKLIPSVAYTDPEVAWCGVTETEAKAKGIPYEKGVFPWAASGKALSNGRSEGITKLLFNPEDQRVIGGCIVGINAGDLIAEVGLAIEMGADAVDLGHTIHAHPTLSETVNFAAEMFEGTITDLMPPKKKK</sequence>
<dbReference type="SUPFAM" id="SSF51905">
    <property type="entry name" value="FAD/NAD(P)-binding domain"/>
    <property type="match status" value="1"/>
</dbReference>
<feature type="disulfide bond" description="Redox-active" evidence="15">
    <location>
        <begin position="148"/>
        <end position="153"/>
    </location>
</feature>
<dbReference type="PIRSF" id="PIRSF000350">
    <property type="entry name" value="Mercury_reductase_MerA"/>
    <property type="match status" value="1"/>
</dbReference>
<feature type="active site" description="Proton acceptor" evidence="13">
    <location>
        <position position="549"/>
    </location>
</feature>
<dbReference type="Gene3D" id="3.50.50.60">
    <property type="entry name" value="FAD/NAD(P)-binding domain"/>
    <property type="match status" value="2"/>
</dbReference>
<dbReference type="Pfam" id="PF02852">
    <property type="entry name" value="Pyr_redox_dim"/>
    <property type="match status" value="1"/>
</dbReference>
<dbReference type="AlphaFoldDB" id="A0A1L9P2A1"/>
<comment type="caution">
    <text evidence="18">The sequence shown here is derived from an EMBL/GenBank/DDBJ whole genome shotgun (WGS) entry which is preliminary data.</text>
</comment>
<evidence type="ECO:0000256" key="2">
    <source>
        <dbReference type="ARBA" id="ARBA00007532"/>
    </source>
</evidence>
<dbReference type="PANTHER" id="PTHR22912">
    <property type="entry name" value="DISULFIDE OXIDOREDUCTASE"/>
    <property type="match status" value="1"/>
</dbReference>
<evidence type="ECO:0000256" key="11">
    <source>
        <dbReference type="ARBA" id="ARBA00023284"/>
    </source>
</evidence>
<feature type="binding site" evidence="14">
    <location>
        <position position="220"/>
    </location>
    <ligand>
        <name>FAD</name>
        <dbReference type="ChEBI" id="CHEBI:57692"/>
    </ligand>
</feature>
<evidence type="ECO:0000313" key="19">
    <source>
        <dbReference type="Proteomes" id="UP000184514"/>
    </source>
</evidence>
<comment type="similarity">
    <text evidence="2 16">Belongs to the class-I pyridine nucleotide-disulfide oxidoreductase family.</text>
</comment>
<feature type="binding site" evidence="14">
    <location>
        <position position="376"/>
    </location>
    <ligand>
        <name>NAD(+)</name>
        <dbReference type="ChEBI" id="CHEBI:57540"/>
    </ligand>
</feature>
<dbReference type="NCBIfam" id="TIGR01350">
    <property type="entry name" value="lipoamide_DH"/>
    <property type="match status" value="1"/>
</dbReference>
<dbReference type="InterPro" id="IPR023753">
    <property type="entry name" value="FAD/NAD-binding_dom"/>
</dbReference>
<feature type="binding site" evidence="14">
    <location>
        <begin position="423"/>
        <end position="426"/>
    </location>
    <ligand>
        <name>FAD</name>
        <dbReference type="ChEBI" id="CHEBI:57692"/>
    </ligand>
</feature>
<accession>A0A1L9P2A1</accession>
<dbReference type="Gene3D" id="2.40.50.100">
    <property type="match status" value="1"/>
</dbReference>
<comment type="cofactor">
    <cofactor evidence="14 16">
        <name>FAD</name>
        <dbReference type="ChEBI" id="CHEBI:57692"/>
    </cofactor>
    <text evidence="14 16">Binds 1 FAD per subunit.</text>
</comment>
<dbReference type="InterPro" id="IPR016156">
    <property type="entry name" value="FAD/NAD-linked_Rdtase_dimer_sf"/>
</dbReference>
<dbReference type="Proteomes" id="UP000184514">
    <property type="component" value="Unassembled WGS sequence"/>
</dbReference>
<reference evidence="18 19" key="1">
    <citation type="submission" date="2016-10" db="EMBL/GenBank/DDBJ databases">
        <title>Genome sequence of Planktotalea frisia SH6-1.</title>
        <authorList>
            <person name="Poehlein A."/>
            <person name="Bakenhus I."/>
            <person name="Voget S."/>
            <person name="Brinkhoff T."/>
            <person name="Simon M."/>
        </authorList>
    </citation>
    <scope>NUCLEOTIDE SEQUENCE [LARGE SCALE GENOMIC DNA]</scope>
    <source>
        <strain evidence="18 19">SH6-1</strain>
    </source>
</reference>
<organism evidence="18 19">
    <name type="scientific">Planktotalea frisia</name>
    <dbReference type="NCBI Taxonomy" id="696762"/>
    <lineage>
        <taxon>Bacteria</taxon>
        <taxon>Pseudomonadati</taxon>
        <taxon>Pseudomonadota</taxon>
        <taxon>Alphaproteobacteria</taxon>
        <taxon>Rhodobacterales</taxon>
        <taxon>Paracoccaceae</taxon>
        <taxon>Planktotalea</taxon>
    </lineage>
</organism>
<evidence type="ECO:0000256" key="14">
    <source>
        <dbReference type="PIRSR" id="PIRSR000350-3"/>
    </source>
</evidence>
<dbReference type="Pfam" id="PF07992">
    <property type="entry name" value="Pyr_redox_2"/>
    <property type="match status" value="1"/>
</dbReference>
<comment type="catalytic activity">
    <reaction evidence="12 16">
        <text>N(6)-[(R)-dihydrolipoyl]-L-lysyl-[protein] + NAD(+) = N(6)-[(R)-lipoyl]-L-lysyl-[protein] + NADH + H(+)</text>
        <dbReference type="Rhea" id="RHEA:15045"/>
        <dbReference type="Rhea" id="RHEA-COMP:10474"/>
        <dbReference type="Rhea" id="RHEA-COMP:10475"/>
        <dbReference type="ChEBI" id="CHEBI:15378"/>
        <dbReference type="ChEBI" id="CHEBI:57540"/>
        <dbReference type="ChEBI" id="CHEBI:57945"/>
        <dbReference type="ChEBI" id="CHEBI:83099"/>
        <dbReference type="ChEBI" id="CHEBI:83100"/>
        <dbReference type="EC" id="1.8.1.4"/>
    </reaction>
</comment>
<dbReference type="PROSITE" id="PS00076">
    <property type="entry name" value="PYRIDINE_REDOX_1"/>
    <property type="match status" value="1"/>
</dbReference>